<sequence length="99" mass="11494">MQTYSSYFDRVIYDLHILSACANLSIRFCDFTAGVGFWVVMLVYLFIRFVDFKRALSKKIGNFADCTWRVDENLMKTATALALSSTRRDEKAALRRHIL</sequence>
<reference evidence="2 3" key="1">
    <citation type="journal article" date="2016" name="Nat. Commun.">
        <title>Extremotolerant tardigrade genome and improved radiotolerance of human cultured cells by tardigrade-unique protein.</title>
        <authorList>
            <person name="Hashimoto T."/>
            <person name="Horikawa D.D."/>
            <person name="Saito Y."/>
            <person name="Kuwahara H."/>
            <person name="Kozuka-Hata H."/>
            <person name="Shin-I T."/>
            <person name="Minakuchi Y."/>
            <person name="Ohishi K."/>
            <person name="Motoyama A."/>
            <person name="Aizu T."/>
            <person name="Enomoto A."/>
            <person name="Kondo K."/>
            <person name="Tanaka S."/>
            <person name="Hara Y."/>
            <person name="Koshikawa S."/>
            <person name="Sagara H."/>
            <person name="Miura T."/>
            <person name="Yokobori S."/>
            <person name="Miyagawa K."/>
            <person name="Suzuki Y."/>
            <person name="Kubo T."/>
            <person name="Oyama M."/>
            <person name="Kohara Y."/>
            <person name="Fujiyama A."/>
            <person name="Arakawa K."/>
            <person name="Katayama T."/>
            <person name="Toyoda A."/>
            <person name="Kunieda T."/>
        </authorList>
    </citation>
    <scope>NUCLEOTIDE SEQUENCE [LARGE SCALE GENOMIC DNA]</scope>
    <source>
        <strain evidence="2 3">YOKOZUNA-1</strain>
    </source>
</reference>
<keyword evidence="1" id="KW-0812">Transmembrane</keyword>
<protein>
    <submittedName>
        <fullName evidence="2">Uncharacterized protein</fullName>
    </submittedName>
</protein>
<dbReference type="Proteomes" id="UP000186922">
    <property type="component" value="Unassembled WGS sequence"/>
</dbReference>
<comment type="caution">
    <text evidence="2">The sequence shown here is derived from an EMBL/GenBank/DDBJ whole genome shotgun (WGS) entry which is preliminary data.</text>
</comment>
<keyword evidence="3" id="KW-1185">Reference proteome</keyword>
<organism evidence="2 3">
    <name type="scientific">Ramazzottius varieornatus</name>
    <name type="common">Water bear</name>
    <name type="synonym">Tardigrade</name>
    <dbReference type="NCBI Taxonomy" id="947166"/>
    <lineage>
        <taxon>Eukaryota</taxon>
        <taxon>Metazoa</taxon>
        <taxon>Ecdysozoa</taxon>
        <taxon>Tardigrada</taxon>
        <taxon>Eutardigrada</taxon>
        <taxon>Parachela</taxon>
        <taxon>Hypsibioidea</taxon>
        <taxon>Ramazzottiidae</taxon>
        <taxon>Ramazzottius</taxon>
    </lineage>
</organism>
<accession>A0A1D1UEP1</accession>
<keyword evidence="1" id="KW-1133">Transmembrane helix</keyword>
<gene>
    <name evidence="2" type="primary">RvY_00862-1</name>
    <name evidence="2" type="synonym">RvY_00862.1</name>
    <name evidence="2" type="ORF">RvY_00862</name>
</gene>
<proteinExistence type="predicted"/>
<dbReference type="AlphaFoldDB" id="A0A1D1UEP1"/>
<evidence type="ECO:0000256" key="1">
    <source>
        <dbReference type="SAM" id="Phobius"/>
    </source>
</evidence>
<keyword evidence="1" id="KW-0472">Membrane</keyword>
<dbReference type="EMBL" id="BDGG01000001">
    <property type="protein sequence ID" value="GAU88106.1"/>
    <property type="molecule type" value="Genomic_DNA"/>
</dbReference>
<name>A0A1D1UEP1_RAMVA</name>
<evidence type="ECO:0000313" key="2">
    <source>
        <dbReference type="EMBL" id="GAU88106.1"/>
    </source>
</evidence>
<feature type="transmembrane region" description="Helical" evidence="1">
    <location>
        <begin position="31"/>
        <end position="50"/>
    </location>
</feature>
<evidence type="ECO:0000313" key="3">
    <source>
        <dbReference type="Proteomes" id="UP000186922"/>
    </source>
</evidence>